<dbReference type="RefSeq" id="WP_154305860.1">
    <property type="nucleotide sequence ID" value="NZ_WKKI01000001.1"/>
</dbReference>
<comment type="caution">
    <text evidence="1">The sequence shown here is derived from an EMBL/GenBank/DDBJ whole genome shotgun (WGS) entry which is preliminary data.</text>
</comment>
<sequence length="100" mass="11769">MPNNINGRGLTDREMLQLCLELEKSRCRSISQTILEAVHSDLRHIYQQCFELASSNQHELYKIMDEKGWYETQLASQNSIQQVQEYMKNNLHPDAHYEGK</sequence>
<dbReference type="EMBL" id="WKKI01000001">
    <property type="protein sequence ID" value="MRX70737.1"/>
    <property type="molecule type" value="Genomic_DNA"/>
</dbReference>
<evidence type="ECO:0008006" key="3">
    <source>
        <dbReference type="Google" id="ProtNLM"/>
    </source>
</evidence>
<dbReference type="OrthoDB" id="1685263at2"/>
<gene>
    <name evidence="1" type="ORF">GJU40_00955</name>
</gene>
<evidence type="ECO:0000313" key="1">
    <source>
        <dbReference type="EMBL" id="MRX70737.1"/>
    </source>
</evidence>
<keyword evidence="2" id="KW-1185">Reference proteome</keyword>
<accession>A0A7X2IWH2</accession>
<protein>
    <recommendedName>
        <fullName evidence="3">Spore coat protein</fullName>
    </recommendedName>
</protein>
<name>A0A7X2IWH2_9BACI</name>
<dbReference type="Pfam" id="PF07875">
    <property type="entry name" value="Coat_F"/>
    <property type="match status" value="1"/>
</dbReference>
<reference evidence="1 2" key="1">
    <citation type="submission" date="2019-11" db="EMBL/GenBank/DDBJ databases">
        <title>Bacillus lacus genome.</title>
        <authorList>
            <person name="Allen C.J."/>
            <person name="Newman J.D."/>
        </authorList>
    </citation>
    <scope>NUCLEOTIDE SEQUENCE [LARGE SCALE GENOMIC DNA]</scope>
    <source>
        <strain evidence="1 2">KCTC 33946</strain>
    </source>
</reference>
<dbReference type="Proteomes" id="UP000448867">
    <property type="component" value="Unassembled WGS sequence"/>
</dbReference>
<dbReference type="InterPro" id="IPR012851">
    <property type="entry name" value="Spore_coat_CotF-like"/>
</dbReference>
<organism evidence="1 2">
    <name type="scientific">Metabacillus lacus</name>
    <dbReference type="NCBI Taxonomy" id="1983721"/>
    <lineage>
        <taxon>Bacteria</taxon>
        <taxon>Bacillati</taxon>
        <taxon>Bacillota</taxon>
        <taxon>Bacilli</taxon>
        <taxon>Bacillales</taxon>
        <taxon>Bacillaceae</taxon>
        <taxon>Metabacillus</taxon>
    </lineage>
</organism>
<evidence type="ECO:0000313" key="2">
    <source>
        <dbReference type="Proteomes" id="UP000448867"/>
    </source>
</evidence>
<dbReference type="Gene3D" id="1.20.1260.10">
    <property type="match status" value="1"/>
</dbReference>
<dbReference type="AlphaFoldDB" id="A0A7X2IWH2"/>
<dbReference type="InterPro" id="IPR012347">
    <property type="entry name" value="Ferritin-like"/>
</dbReference>
<proteinExistence type="predicted"/>